<sequence length="52" mass="6005">MGPVWVEKDLVPTEVAEAAAWWLIDLCLQGTGNLDTMQGRKTMKYIFRFMDQ</sequence>
<dbReference type="Proteomes" id="UP000008311">
    <property type="component" value="Unassembled WGS sequence"/>
</dbReference>
<protein>
    <submittedName>
        <fullName evidence="1">Uncharacterized protein</fullName>
    </submittedName>
</protein>
<reference evidence="2" key="1">
    <citation type="journal article" date="2010" name="Nat. Biotechnol.">
        <title>Draft genome sequence of the oilseed species Ricinus communis.</title>
        <authorList>
            <person name="Chan A.P."/>
            <person name="Crabtree J."/>
            <person name="Zhao Q."/>
            <person name="Lorenzi H."/>
            <person name="Orvis J."/>
            <person name="Puiu D."/>
            <person name="Melake-Berhan A."/>
            <person name="Jones K.M."/>
            <person name="Redman J."/>
            <person name="Chen G."/>
            <person name="Cahoon E.B."/>
            <person name="Gedil M."/>
            <person name="Stanke M."/>
            <person name="Haas B.J."/>
            <person name="Wortman J.R."/>
            <person name="Fraser-Liggett C.M."/>
            <person name="Ravel J."/>
            <person name="Rabinowicz P.D."/>
        </authorList>
    </citation>
    <scope>NUCLEOTIDE SEQUENCE [LARGE SCALE GENOMIC DNA]</scope>
    <source>
        <strain evidence="2">cv. Hale</strain>
    </source>
</reference>
<proteinExistence type="predicted"/>
<name>B9RY74_RICCO</name>
<keyword evidence="2" id="KW-1185">Reference proteome</keyword>
<gene>
    <name evidence="1" type="ORF">RCOM_0810780</name>
</gene>
<evidence type="ECO:0000313" key="2">
    <source>
        <dbReference type="Proteomes" id="UP000008311"/>
    </source>
</evidence>
<dbReference type="AlphaFoldDB" id="B9RY74"/>
<accession>B9RY74</accession>
<evidence type="ECO:0000313" key="1">
    <source>
        <dbReference type="EMBL" id="EEF43583.1"/>
    </source>
</evidence>
<dbReference type="EMBL" id="EQ973830">
    <property type="protein sequence ID" value="EEF43583.1"/>
    <property type="molecule type" value="Genomic_DNA"/>
</dbReference>
<organism evidence="1 2">
    <name type="scientific">Ricinus communis</name>
    <name type="common">Castor bean</name>
    <dbReference type="NCBI Taxonomy" id="3988"/>
    <lineage>
        <taxon>Eukaryota</taxon>
        <taxon>Viridiplantae</taxon>
        <taxon>Streptophyta</taxon>
        <taxon>Embryophyta</taxon>
        <taxon>Tracheophyta</taxon>
        <taxon>Spermatophyta</taxon>
        <taxon>Magnoliopsida</taxon>
        <taxon>eudicotyledons</taxon>
        <taxon>Gunneridae</taxon>
        <taxon>Pentapetalae</taxon>
        <taxon>rosids</taxon>
        <taxon>fabids</taxon>
        <taxon>Malpighiales</taxon>
        <taxon>Euphorbiaceae</taxon>
        <taxon>Acalyphoideae</taxon>
        <taxon>Acalypheae</taxon>
        <taxon>Ricinus</taxon>
    </lineage>
</organism>
<dbReference type="InParanoid" id="B9RY74"/>